<feature type="non-terminal residue" evidence="1">
    <location>
        <position position="69"/>
    </location>
</feature>
<dbReference type="AlphaFoldDB" id="A0AAD2Q0B7"/>
<comment type="caution">
    <text evidence="1">The sequence shown here is derived from an EMBL/GenBank/DDBJ whole genome shotgun (WGS) entry which is preliminary data.</text>
</comment>
<name>A0AAD2Q0B7_9AGAR</name>
<reference evidence="1" key="1">
    <citation type="submission" date="2023-11" db="EMBL/GenBank/DDBJ databases">
        <authorList>
            <person name="De Vega J J."/>
            <person name="De Vega J J."/>
        </authorList>
    </citation>
    <scope>NUCLEOTIDE SEQUENCE</scope>
</reference>
<protein>
    <submittedName>
        <fullName evidence="1">Uncharacterized protein</fullName>
    </submittedName>
</protein>
<dbReference type="EMBL" id="CAVNYO010000005">
    <property type="protein sequence ID" value="CAK5261983.1"/>
    <property type="molecule type" value="Genomic_DNA"/>
</dbReference>
<organism evidence="1 2">
    <name type="scientific">Mycena citricolor</name>
    <dbReference type="NCBI Taxonomy" id="2018698"/>
    <lineage>
        <taxon>Eukaryota</taxon>
        <taxon>Fungi</taxon>
        <taxon>Dikarya</taxon>
        <taxon>Basidiomycota</taxon>
        <taxon>Agaricomycotina</taxon>
        <taxon>Agaricomycetes</taxon>
        <taxon>Agaricomycetidae</taxon>
        <taxon>Agaricales</taxon>
        <taxon>Marasmiineae</taxon>
        <taxon>Mycenaceae</taxon>
        <taxon>Mycena</taxon>
    </lineage>
</organism>
<proteinExistence type="predicted"/>
<feature type="non-terminal residue" evidence="1">
    <location>
        <position position="1"/>
    </location>
</feature>
<accession>A0AAD2Q0B7</accession>
<evidence type="ECO:0000313" key="1">
    <source>
        <dbReference type="EMBL" id="CAK5261983.1"/>
    </source>
</evidence>
<dbReference type="Proteomes" id="UP001295794">
    <property type="component" value="Unassembled WGS sequence"/>
</dbReference>
<gene>
    <name evidence="1" type="ORF">MYCIT1_LOCUS349</name>
</gene>
<evidence type="ECO:0000313" key="2">
    <source>
        <dbReference type="Proteomes" id="UP001295794"/>
    </source>
</evidence>
<keyword evidence="2" id="KW-1185">Reference proteome</keyword>
<sequence>RRRPGSFSQYRSKVEAKIKCAPIVSTNHPRTIGEECAAITSLGTAGDCSAVSIISKRICESSLAPDECR</sequence>